<dbReference type="OrthoDB" id="5983847at2759"/>
<dbReference type="EMBL" id="CACRXK020000429">
    <property type="protein sequence ID" value="CAB3981794.1"/>
    <property type="molecule type" value="Genomic_DNA"/>
</dbReference>
<dbReference type="InterPro" id="IPR000569">
    <property type="entry name" value="HECT_dom"/>
</dbReference>
<dbReference type="Gene3D" id="3.90.1750.10">
    <property type="entry name" value="Hect, E3 ligase catalytic domains"/>
    <property type="match status" value="1"/>
</dbReference>
<dbReference type="Proteomes" id="UP001152795">
    <property type="component" value="Unassembled WGS sequence"/>
</dbReference>
<feature type="region of interest" description="Disordered" evidence="3">
    <location>
        <begin position="87"/>
        <end position="115"/>
    </location>
</feature>
<keyword evidence="5" id="KW-1185">Reference proteome</keyword>
<evidence type="ECO:0000313" key="4">
    <source>
        <dbReference type="EMBL" id="CAB3981794.1"/>
    </source>
</evidence>
<dbReference type="SUPFAM" id="SSF56204">
    <property type="entry name" value="Hect, E3 ligase catalytic domain"/>
    <property type="match status" value="1"/>
</dbReference>
<dbReference type="AlphaFoldDB" id="A0A7D9DD13"/>
<dbReference type="PROSITE" id="PS50237">
    <property type="entry name" value="HECT"/>
    <property type="match status" value="1"/>
</dbReference>
<dbReference type="GO" id="GO:0004842">
    <property type="term" value="F:ubiquitin-protein transferase activity"/>
    <property type="evidence" value="ECO:0007669"/>
    <property type="project" value="InterPro"/>
</dbReference>
<comment type="caution">
    <text evidence="4">The sequence shown here is derived from an EMBL/GenBank/DDBJ whole genome shotgun (WGS) entry which is preliminary data.</text>
</comment>
<dbReference type="SMART" id="SM00119">
    <property type="entry name" value="HECTc"/>
    <property type="match status" value="1"/>
</dbReference>
<dbReference type="GO" id="GO:0016874">
    <property type="term" value="F:ligase activity"/>
    <property type="evidence" value="ECO:0007669"/>
    <property type="project" value="UniProtKB-KW"/>
</dbReference>
<evidence type="ECO:0000256" key="1">
    <source>
        <dbReference type="ARBA" id="ARBA00022786"/>
    </source>
</evidence>
<name>A0A7D9DD13_PARCT</name>
<dbReference type="InterPro" id="IPR035983">
    <property type="entry name" value="Hect_E3_ubiquitin_ligase"/>
</dbReference>
<feature type="compositionally biased region" description="Basic and acidic residues" evidence="3">
    <location>
        <begin position="36"/>
        <end position="47"/>
    </location>
</feature>
<sequence>MSNIRSEIREAVREEVTRLLASTASTSSSPSVGTCESRRETTRDSERSSGASSSRSSNPRVRHNDPSTSSSLSSSTISFQEFYKLRESQRQQGCKPPKAKKKKKDSSSTSSEKKTTNVDIKVGLASQTDGAIKTRRGKTHVITVTATATKEQIVEKAVEKHSSFDQSFDDTVAYVLLYPDYREVRCVPGTTQPFVLANYKQAIGKDYNRLTFYLLPLDDVDNSDDSDKELPKTTPAPSDIRNYGTLDFRTIRHIVILRKKQIYPTKLSTKFKTTILLLMLMIKTMLLLHKHLYQYIFFSDSVRGVECPTCFIKYPVDEILEHADICASHIFDFGSSNISGQDDSQLEQIATDCWNDDDIDQPTFQSLIYKAKENMETDQPIRINVRRKTMWDDFTKERARRFKPEQMLKVVFVGEPAIDDGGPRREFLSDMLELAERRLFLNGWPVKSVIALFSQQFRIAGELMVMSILQGGPAPNFLDSEVYAYISRTTLDPDKNTGIVNKNIAKNLANAKTDEEVQSILTQDDTLDVLDSIGCRGIPQRETTTSVINVIRSICIQDQFSALFPQLMQLEEGLSVCNVLQSIQKFPSVWKVLFQPSQEFQMNSEKFLDEAVVEYITSQVLREKEITTYKFFSDMELMLSFIKWMTGSKTIPPLGFPKTFSVQFVHGCAEACRCRPTVSTCDITLKIPVHLTTEEDMREIFISAIKDCASFGNI</sequence>
<gene>
    <name evidence="4" type="ORF">PACLA_8A009550</name>
</gene>
<dbReference type="Gene3D" id="3.30.2410.10">
    <property type="entry name" value="Hect, E3 ligase catalytic domain"/>
    <property type="match status" value="1"/>
</dbReference>
<accession>A0A7D9DD13</accession>
<proteinExistence type="predicted"/>
<feature type="compositionally biased region" description="Low complexity" evidence="3">
    <location>
        <begin position="21"/>
        <end position="35"/>
    </location>
</feature>
<keyword evidence="1 2" id="KW-0833">Ubl conjugation pathway</keyword>
<evidence type="ECO:0000256" key="2">
    <source>
        <dbReference type="PROSITE-ProRule" id="PRU00104"/>
    </source>
</evidence>
<dbReference type="Pfam" id="PF00632">
    <property type="entry name" value="HECT"/>
    <property type="match status" value="1"/>
</dbReference>
<comment type="caution">
    <text evidence="2">Lacks conserved residue(s) required for the propagation of feature annotation.</text>
</comment>
<evidence type="ECO:0000256" key="3">
    <source>
        <dbReference type="SAM" id="MobiDB-lite"/>
    </source>
</evidence>
<protein>
    <submittedName>
        <fullName evidence="4">G2 M phase-specific E3 ubiquitin- ligase-like</fullName>
    </submittedName>
</protein>
<keyword evidence="4" id="KW-0436">Ligase</keyword>
<evidence type="ECO:0000313" key="5">
    <source>
        <dbReference type="Proteomes" id="UP001152795"/>
    </source>
</evidence>
<feature type="region of interest" description="Disordered" evidence="3">
    <location>
        <begin position="19"/>
        <end position="75"/>
    </location>
</feature>
<feature type="compositionally biased region" description="Low complexity" evidence="3">
    <location>
        <begin position="48"/>
        <end position="59"/>
    </location>
</feature>
<reference evidence="4" key="1">
    <citation type="submission" date="2020-04" db="EMBL/GenBank/DDBJ databases">
        <authorList>
            <person name="Alioto T."/>
            <person name="Alioto T."/>
            <person name="Gomez Garrido J."/>
        </authorList>
    </citation>
    <scope>NUCLEOTIDE SEQUENCE</scope>
    <source>
        <strain evidence="4">A484AB</strain>
    </source>
</reference>
<organism evidence="4 5">
    <name type="scientific">Paramuricea clavata</name>
    <name type="common">Red gorgonian</name>
    <name type="synonym">Violescent sea-whip</name>
    <dbReference type="NCBI Taxonomy" id="317549"/>
    <lineage>
        <taxon>Eukaryota</taxon>
        <taxon>Metazoa</taxon>
        <taxon>Cnidaria</taxon>
        <taxon>Anthozoa</taxon>
        <taxon>Octocorallia</taxon>
        <taxon>Malacalcyonacea</taxon>
        <taxon>Plexauridae</taxon>
        <taxon>Paramuricea</taxon>
    </lineage>
</organism>